<organism evidence="3 4">
    <name type="scientific">Vitrella brassicaformis (strain CCMP3155)</name>
    <dbReference type="NCBI Taxonomy" id="1169540"/>
    <lineage>
        <taxon>Eukaryota</taxon>
        <taxon>Sar</taxon>
        <taxon>Alveolata</taxon>
        <taxon>Colpodellida</taxon>
        <taxon>Vitrellaceae</taxon>
        <taxon>Vitrella</taxon>
    </lineage>
</organism>
<evidence type="ECO:0000313" key="4">
    <source>
        <dbReference type="Proteomes" id="UP000041254"/>
    </source>
</evidence>
<name>A0A0G4EEL8_VITBC</name>
<dbReference type="EMBL" id="CDMY01000193">
    <property type="protein sequence ID" value="CEL93846.1"/>
    <property type="molecule type" value="Genomic_DNA"/>
</dbReference>
<dbReference type="InterPro" id="IPR001296">
    <property type="entry name" value="Glyco_trans_1"/>
</dbReference>
<reference evidence="3 4" key="1">
    <citation type="submission" date="2014-11" db="EMBL/GenBank/DDBJ databases">
        <authorList>
            <person name="Zhu J."/>
            <person name="Qi W."/>
            <person name="Song R."/>
        </authorList>
    </citation>
    <scope>NUCLEOTIDE SEQUENCE [LARGE SCALE GENOMIC DNA]</scope>
</reference>
<dbReference type="OMA" id="SVFKWEY"/>
<dbReference type="AlphaFoldDB" id="A0A0G4EEL8"/>
<evidence type="ECO:0000256" key="1">
    <source>
        <dbReference type="ARBA" id="ARBA00022676"/>
    </source>
</evidence>
<keyword evidence="1" id="KW-0328">Glycosyltransferase</keyword>
<dbReference type="GO" id="GO:0016757">
    <property type="term" value="F:glycosyltransferase activity"/>
    <property type="evidence" value="ECO:0007669"/>
    <property type="project" value="UniProtKB-KW"/>
</dbReference>
<feature type="domain" description="Glycosyl transferase family 1" evidence="2">
    <location>
        <begin position="303"/>
        <end position="364"/>
    </location>
</feature>
<evidence type="ECO:0000313" key="3">
    <source>
        <dbReference type="EMBL" id="CEL93846.1"/>
    </source>
</evidence>
<dbReference type="InParanoid" id="A0A0G4EEL8"/>
<dbReference type="Gene3D" id="3.40.50.2000">
    <property type="entry name" value="Glycogen Phosphorylase B"/>
    <property type="match status" value="1"/>
</dbReference>
<proteinExistence type="predicted"/>
<dbReference type="Pfam" id="PF00534">
    <property type="entry name" value="Glycos_transf_1"/>
    <property type="match status" value="1"/>
</dbReference>
<protein>
    <recommendedName>
        <fullName evidence="2">Glycosyl transferase family 1 domain-containing protein</fullName>
    </recommendedName>
</protein>
<dbReference type="VEuPathDB" id="CryptoDB:Vbra_20257"/>
<keyword evidence="1" id="KW-0808">Transferase</keyword>
<accession>A0A0G4EEL8</accession>
<sequence>MTPFHCSHCSAPLVASVCLSAGYGSEAISYALSLLSLPAFRGNFTLHLVQHGDSWNPQAMEAMAEALIDKFLYPHIDTAPRIPRLAERERAIVICHSEPGAWSPALYESPAMCPPSEDAYADPRVVTVGRTMFETDRLPDGWAHRLDRMDEVWVPTGWTAEQFVDGGVQRAKIRVLPEAVDTSFWDASLVTDEDTQDVTTLIQRARKVQDKRPARRLAAQRLHPCKRPFLAVGKWEPRKAYDVLIPAFIAAFSDRPSPADLCLVVLTSAYHTDDAVPLEHTDSFYSGLHRRDDHHGGNGSLPSVVLLGRVSDDQLRALYANSIALVHISRGEGWGRPAVEALSTGRPLVTHFYGPPAVYLRHDFALEVKLRGLTAVTEGAFKGHRWAEVDVGSLQEQLKAMLHLYESDHDSYTRMAAAGRAAMVDNYSLAQIGSVLLGMLDELRIAGATRVNWGGGEGEGGGVCIAADSSNWGDDGGTCRADDMMTWGTPSGRST</sequence>
<dbReference type="STRING" id="1169540.A0A0G4EEL8"/>
<evidence type="ECO:0000259" key="2">
    <source>
        <dbReference type="Pfam" id="PF00534"/>
    </source>
</evidence>
<dbReference type="OrthoDB" id="2193793at2759"/>
<dbReference type="Proteomes" id="UP000041254">
    <property type="component" value="Unassembled WGS sequence"/>
</dbReference>
<gene>
    <name evidence="3" type="ORF">Vbra_20257</name>
</gene>
<dbReference type="PANTHER" id="PTHR46656:SF3">
    <property type="entry name" value="PUTATIVE-RELATED"/>
    <property type="match status" value="1"/>
</dbReference>
<dbReference type="SUPFAM" id="SSF53756">
    <property type="entry name" value="UDP-Glycosyltransferase/glycogen phosphorylase"/>
    <property type="match status" value="1"/>
</dbReference>
<dbReference type="PANTHER" id="PTHR46656">
    <property type="entry name" value="PUTATIVE-RELATED"/>
    <property type="match status" value="1"/>
</dbReference>
<keyword evidence="4" id="KW-1185">Reference proteome</keyword>